<accession>A0A1J1C963</accession>
<dbReference type="EMBL" id="CP018099">
    <property type="protein sequence ID" value="APF19191.1"/>
    <property type="molecule type" value="Genomic_DNA"/>
</dbReference>
<gene>
    <name evidence="1" type="ORF">Cabys_2442</name>
</gene>
<organism evidence="1 2">
    <name type="scientific">Caldithrix abyssi DSM 13497</name>
    <dbReference type="NCBI Taxonomy" id="880073"/>
    <lineage>
        <taxon>Bacteria</taxon>
        <taxon>Pseudomonadati</taxon>
        <taxon>Calditrichota</taxon>
        <taxon>Calditrichia</taxon>
        <taxon>Calditrichales</taxon>
        <taxon>Calditrichaceae</taxon>
        <taxon>Caldithrix</taxon>
    </lineage>
</organism>
<dbReference type="Proteomes" id="UP000183868">
    <property type="component" value="Chromosome"/>
</dbReference>
<name>A0A1J1C963_CALAY</name>
<sequence>MLQNIPLFCILKFLTAQYALTFKSKGGVLTKRNNPLIFT</sequence>
<dbReference type="KEGG" id="caby:Cabys_2442"/>
<evidence type="ECO:0000313" key="1">
    <source>
        <dbReference type="EMBL" id="APF19191.1"/>
    </source>
</evidence>
<protein>
    <submittedName>
        <fullName evidence="1">Uncharacterized protein</fullName>
    </submittedName>
</protein>
<reference evidence="1 2" key="1">
    <citation type="submission" date="2016-11" db="EMBL/GenBank/DDBJ databases">
        <title>Genomic analysis of Caldithrix abyssi and proposal of a novel bacterial phylum Caldithrichaeota.</title>
        <authorList>
            <person name="Kublanov I."/>
            <person name="Sigalova O."/>
            <person name="Gavrilov S."/>
            <person name="Lebedinsky A."/>
            <person name="Ivanova N."/>
            <person name="Daum C."/>
            <person name="Reddy T."/>
            <person name="Klenk H.P."/>
            <person name="Goker M."/>
            <person name="Reva O."/>
            <person name="Miroshnichenko M."/>
            <person name="Kyprides N."/>
            <person name="Woyke T."/>
            <person name="Gelfand M."/>
        </authorList>
    </citation>
    <scope>NUCLEOTIDE SEQUENCE [LARGE SCALE GENOMIC DNA]</scope>
    <source>
        <strain evidence="1 2">LF13</strain>
    </source>
</reference>
<dbReference type="AlphaFoldDB" id="A0A1J1C963"/>
<proteinExistence type="predicted"/>
<evidence type="ECO:0000313" key="2">
    <source>
        <dbReference type="Proteomes" id="UP000183868"/>
    </source>
</evidence>